<evidence type="ECO:0000256" key="3">
    <source>
        <dbReference type="ARBA" id="ARBA00022679"/>
    </source>
</evidence>
<dbReference type="Pfam" id="PF00799">
    <property type="entry name" value="Gemini_AL1"/>
    <property type="match status" value="1"/>
</dbReference>
<dbReference type="GeneID" id="80536047"/>
<dbReference type="GO" id="GO:0006260">
    <property type="term" value="P:DNA replication"/>
    <property type="evidence" value="ECO:0007669"/>
    <property type="project" value="UniProtKB-KW"/>
</dbReference>
<evidence type="ECO:0000313" key="14">
    <source>
        <dbReference type="EMBL" id="QCX29521.1"/>
    </source>
</evidence>
<comment type="subcellular location">
    <subcellularLocation>
        <location evidence="1">Host nucleus</location>
    </subcellularLocation>
</comment>
<dbReference type="RefSeq" id="YP_010798015.1">
    <property type="nucleotide sequence ID" value="NC_076286.1"/>
</dbReference>
<keyword evidence="9" id="KW-0255">Endonuclease</keyword>
<evidence type="ECO:0000256" key="12">
    <source>
        <dbReference type="ARBA" id="ARBA00023125"/>
    </source>
</evidence>
<dbReference type="Proteomes" id="UP000681658">
    <property type="component" value="Segment"/>
</dbReference>
<evidence type="ECO:0000256" key="10">
    <source>
        <dbReference type="ARBA" id="ARBA00022801"/>
    </source>
</evidence>
<evidence type="ECO:0000256" key="6">
    <source>
        <dbReference type="ARBA" id="ARBA00022722"/>
    </source>
</evidence>
<dbReference type="GO" id="GO:0016779">
    <property type="term" value="F:nucleotidyltransferase activity"/>
    <property type="evidence" value="ECO:0007669"/>
    <property type="project" value="UniProtKB-KW"/>
</dbReference>
<evidence type="ECO:0000256" key="7">
    <source>
        <dbReference type="ARBA" id="ARBA00022723"/>
    </source>
</evidence>
<keyword evidence="7" id="KW-0479">Metal-binding</keyword>
<organism evidence="14">
    <name type="scientific">Plant associated genomovirus 19</name>
    <dbReference type="NCBI Taxonomy" id="2584390"/>
    <lineage>
        <taxon>Viruses</taxon>
        <taxon>Monodnaviria</taxon>
        <taxon>Shotokuvirae</taxon>
        <taxon>Cressdnaviricota</taxon>
        <taxon>Repensiviricetes</taxon>
        <taxon>Geplafuvirales</taxon>
        <taxon>Genomoviridae</taxon>
        <taxon>Gemycircularvirus</taxon>
        <taxon>Gemycircularvirus dichism1</taxon>
    </lineage>
</organism>
<evidence type="ECO:0000256" key="5">
    <source>
        <dbReference type="ARBA" id="ARBA00022705"/>
    </source>
</evidence>
<dbReference type="Gene3D" id="3.40.1310.20">
    <property type="match status" value="1"/>
</dbReference>
<dbReference type="GO" id="GO:0000166">
    <property type="term" value="F:nucleotide binding"/>
    <property type="evidence" value="ECO:0007669"/>
    <property type="project" value="UniProtKB-KW"/>
</dbReference>
<dbReference type="KEGG" id="vg:80536047"/>
<evidence type="ECO:0000256" key="1">
    <source>
        <dbReference type="ARBA" id="ARBA00004147"/>
    </source>
</evidence>
<dbReference type="GO" id="GO:0046872">
    <property type="term" value="F:metal ion binding"/>
    <property type="evidence" value="ECO:0007669"/>
    <property type="project" value="UniProtKB-KW"/>
</dbReference>
<dbReference type="GO" id="GO:0004519">
    <property type="term" value="F:endonuclease activity"/>
    <property type="evidence" value="ECO:0007669"/>
    <property type="project" value="UniProtKB-KW"/>
</dbReference>
<dbReference type="InterPro" id="IPR001301">
    <property type="entry name" value="Gemini_AL1_CLV"/>
</dbReference>
<evidence type="ECO:0000256" key="4">
    <source>
        <dbReference type="ARBA" id="ARBA00022695"/>
    </source>
</evidence>
<keyword evidence="5" id="KW-0235">DNA replication</keyword>
<evidence type="ECO:0000256" key="2">
    <source>
        <dbReference type="ARBA" id="ARBA00022562"/>
    </source>
</evidence>
<dbReference type="GO" id="GO:0003677">
    <property type="term" value="F:DNA binding"/>
    <property type="evidence" value="ECO:0007669"/>
    <property type="project" value="UniProtKB-KW"/>
</dbReference>
<dbReference type="PRINTS" id="PR00228">
    <property type="entry name" value="GEMCOATCLVL1"/>
</dbReference>
<keyword evidence="8" id="KW-0547">Nucleotide-binding</keyword>
<dbReference type="PROSITE" id="PS52020">
    <property type="entry name" value="CRESS_DNA_REP"/>
    <property type="match status" value="1"/>
</dbReference>
<evidence type="ECO:0000313" key="15">
    <source>
        <dbReference type="Proteomes" id="UP000681658"/>
    </source>
</evidence>
<accession>A0A4Y5QF65</accession>
<keyword evidence="4" id="KW-0548">Nucleotidyltransferase</keyword>
<keyword evidence="11" id="KW-0190">Covalent protein-DNA linkage</keyword>
<keyword evidence="12" id="KW-0238">DNA-binding</keyword>
<dbReference type="GO" id="GO:0005198">
    <property type="term" value="F:structural molecule activity"/>
    <property type="evidence" value="ECO:0007669"/>
    <property type="project" value="InterPro"/>
</dbReference>
<evidence type="ECO:0000256" key="11">
    <source>
        <dbReference type="ARBA" id="ARBA00023124"/>
    </source>
</evidence>
<keyword evidence="2" id="KW-1048">Host nucleus</keyword>
<sequence>MPSFDLHARYVLLTYPQCGDLAPERVGEHLDGISGTKCVIGRENHQDGGIHLHCFVDFGRKRRFRNARAFDVEGHHPNVSPSKGTPEKGWDYATKDGDTVWATLDRPGESGGGRVSNVEKWSLITGAVDRESFWRLVHELDPKSAACNFRQLQAYCDWKYAPPEREYQTPVGIEFHGGDLDGRDEWVRQSGIGLGESPIGKPQSLVLYGQSRLGKTLWARSLGKHVNCVGLLSGDVLLKAEREDVKYAIFDDIRGGIKFFPSFKEWLGGQPEVTVKCLYREPKPYCGVSQVFGCQTQIPRDEMSNSDIEWMNANCTFIEITTSIFRANTT</sequence>
<dbReference type="GO" id="GO:0042025">
    <property type="term" value="C:host cell nucleus"/>
    <property type="evidence" value="ECO:0007669"/>
    <property type="project" value="UniProtKB-SubCell"/>
</dbReference>
<reference evidence="14" key="1">
    <citation type="submission" date="2018-09" db="EMBL/GenBank/DDBJ databases">
        <title>Diverse plant associated genomoviruses.</title>
        <authorList>
            <person name="Richet C."/>
            <person name="Kraberger S."/>
            <person name="Filloux D."/>
            <person name="Fontenele R.S."/>
            <person name="Ribeiro S.G."/>
            <person name="Martin D.P."/>
            <person name="Lamas N.S."/>
            <person name="McCarthy J."/>
            <person name="Lefeuvre P."/>
            <person name="Roumagnac P."/>
            <person name="Varsani A."/>
        </authorList>
    </citation>
    <scope>NUCLEOTIDE SEQUENCE</scope>
    <source>
        <strain evidence="14">QS58_F27</strain>
    </source>
</reference>
<proteinExistence type="predicted"/>
<feature type="domain" description="CRESS-DNA virus Rep endonuclease" evidence="13">
    <location>
        <begin position="5"/>
        <end position="110"/>
    </location>
</feature>
<name>A0A4Y5QF65_9VIRU</name>
<keyword evidence="10" id="KW-0378">Hydrolase</keyword>
<evidence type="ECO:0000259" key="13">
    <source>
        <dbReference type="PROSITE" id="PS52020"/>
    </source>
</evidence>
<protein>
    <submittedName>
        <fullName evidence="14">Replication-associated protein</fullName>
    </submittedName>
</protein>
<dbReference type="GO" id="GO:0016787">
    <property type="term" value="F:hydrolase activity"/>
    <property type="evidence" value="ECO:0007669"/>
    <property type="project" value="UniProtKB-KW"/>
</dbReference>
<dbReference type="InterPro" id="IPR049912">
    <property type="entry name" value="CRESS_DNA_REP"/>
</dbReference>
<keyword evidence="3" id="KW-0808">Transferase</keyword>
<dbReference type="SUPFAM" id="SSF55464">
    <property type="entry name" value="Origin of replication-binding domain, RBD-like"/>
    <property type="match status" value="1"/>
</dbReference>
<keyword evidence="15" id="KW-1185">Reference proteome</keyword>
<keyword evidence="6" id="KW-0540">Nuclease</keyword>
<dbReference type="EMBL" id="MH939446">
    <property type="protein sequence ID" value="QCX29521.1"/>
    <property type="molecule type" value="Genomic_DNA"/>
</dbReference>
<evidence type="ECO:0000256" key="9">
    <source>
        <dbReference type="ARBA" id="ARBA00022759"/>
    </source>
</evidence>
<evidence type="ECO:0000256" key="8">
    <source>
        <dbReference type="ARBA" id="ARBA00022741"/>
    </source>
</evidence>